<accession>A0A4R6QRX6</accession>
<evidence type="ECO:0000313" key="1">
    <source>
        <dbReference type="EMBL" id="TDP72995.1"/>
    </source>
</evidence>
<reference evidence="1 2" key="1">
    <citation type="submission" date="2019-03" db="EMBL/GenBank/DDBJ databases">
        <title>Genomic Encyclopedia of Type Strains, Phase IV (KMG-IV): sequencing the most valuable type-strain genomes for metagenomic binning, comparative biology and taxonomic classification.</title>
        <authorList>
            <person name="Goeker M."/>
        </authorList>
    </citation>
    <scope>NUCLEOTIDE SEQUENCE [LARGE SCALE GENOMIC DNA]</scope>
    <source>
        <strain evidence="1 2">DSM 16998</strain>
    </source>
</reference>
<proteinExistence type="predicted"/>
<dbReference type="SUPFAM" id="SSF102712">
    <property type="entry name" value="JAB1/MPN domain"/>
    <property type="match status" value="1"/>
</dbReference>
<keyword evidence="2" id="KW-1185">Reference proteome</keyword>
<sequence>MKIKQWKIGSDVLVQTEAAFRAGAHEVFAIWSAEHVKAEVLEELQVDGCIVPTQTPGVTAEGVWVHIEGRELQRIQLDNFKAGRRSVIQLHTHPSANVRMSQLDRAWEVVRHVGALSIIVPHYCRFGLQLGADANVYEREENDWRLWSPAEARERLVIV</sequence>
<evidence type="ECO:0000313" key="2">
    <source>
        <dbReference type="Proteomes" id="UP000295361"/>
    </source>
</evidence>
<protein>
    <recommendedName>
        <fullName evidence="3">Proteasome lid subunit RPN8/RPN11</fullName>
    </recommendedName>
</protein>
<dbReference type="EMBL" id="SNXS01000002">
    <property type="protein sequence ID" value="TDP72995.1"/>
    <property type="molecule type" value="Genomic_DNA"/>
</dbReference>
<evidence type="ECO:0008006" key="3">
    <source>
        <dbReference type="Google" id="ProtNLM"/>
    </source>
</evidence>
<dbReference type="RefSeq" id="WP_133700413.1">
    <property type="nucleotide sequence ID" value="NZ_SNXS01000002.1"/>
</dbReference>
<gene>
    <name evidence="1" type="ORF">DES47_102741</name>
</gene>
<comment type="caution">
    <text evidence="1">The sequence shown here is derived from an EMBL/GenBank/DDBJ whole genome shotgun (WGS) entry which is preliminary data.</text>
</comment>
<organism evidence="1 2">
    <name type="scientific">Roseateles toxinivorans</name>
    <dbReference type="NCBI Taxonomy" id="270368"/>
    <lineage>
        <taxon>Bacteria</taxon>
        <taxon>Pseudomonadati</taxon>
        <taxon>Pseudomonadota</taxon>
        <taxon>Betaproteobacteria</taxon>
        <taxon>Burkholderiales</taxon>
        <taxon>Sphaerotilaceae</taxon>
        <taxon>Roseateles</taxon>
    </lineage>
</organism>
<dbReference type="OrthoDB" id="9103532at2"/>
<dbReference type="AlphaFoldDB" id="A0A4R6QRX6"/>
<dbReference type="InParanoid" id="A0A4R6QRX6"/>
<name>A0A4R6QRX6_9BURK</name>
<dbReference type="Proteomes" id="UP000295361">
    <property type="component" value="Unassembled WGS sequence"/>
</dbReference>